<evidence type="ECO:0000313" key="2">
    <source>
        <dbReference type="Proteomes" id="UP001158087"/>
    </source>
</evidence>
<dbReference type="EMBL" id="JAODYY010000003">
    <property type="protein sequence ID" value="MDH0123864.1"/>
    <property type="molecule type" value="Genomic_DNA"/>
</dbReference>
<name>A0AA42KLG7_9HYPH</name>
<organism evidence="1 2">
    <name type="scientific">Brucella intermedia GD04153</name>
    <dbReference type="NCBI Taxonomy" id="2975438"/>
    <lineage>
        <taxon>Bacteria</taxon>
        <taxon>Pseudomonadati</taxon>
        <taxon>Pseudomonadota</taxon>
        <taxon>Alphaproteobacteria</taxon>
        <taxon>Hyphomicrobiales</taxon>
        <taxon>Brucellaceae</taxon>
        <taxon>Brucella/Ochrobactrum group</taxon>
        <taxon>Brucella</taxon>
    </lineage>
</organism>
<evidence type="ECO:0000313" key="1">
    <source>
        <dbReference type="EMBL" id="MDH0123864.1"/>
    </source>
</evidence>
<proteinExistence type="predicted"/>
<dbReference type="Proteomes" id="UP001158087">
    <property type="component" value="Unassembled WGS sequence"/>
</dbReference>
<accession>A0AA42KLG7</accession>
<comment type="caution">
    <text evidence="1">The sequence shown here is derived from an EMBL/GenBank/DDBJ whole genome shotgun (WGS) entry which is preliminary data.</text>
</comment>
<gene>
    <name evidence="1" type="ORF">N7376_07650</name>
</gene>
<sequence>MPIQVVRRFLDEVKSRSDYPPVGAYDPAAGDADVLTLAGKVLKARKGDAYGYAAMLIAQCQDANELPATVREILETIHKALSAVPEDIAVPSPPPDDFVDLLE</sequence>
<dbReference type="AlphaFoldDB" id="A0AA42KLG7"/>
<protein>
    <submittedName>
        <fullName evidence="1">Uncharacterized protein</fullName>
    </submittedName>
</protein>
<reference evidence="1" key="1">
    <citation type="submission" date="2022-09" db="EMBL/GenBank/DDBJ databases">
        <title>Intensive care unit water sources are persistently colonized with multi-drug resistant bacteria and are the site of extensive horizontal gene transfer of antibiotic resistance genes.</title>
        <authorList>
            <person name="Diorio-Toth L."/>
        </authorList>
    </citation>
    <scope>NUCLEOTIDE SEQUENCE</scope>
    <source>
        <strain evidence="1">GD04153</strain>
    </source>
</reference>